<dbReference type="OrthoDB" id="311625at2759"/>
<protein>
    <submittedName>
        <fullName evidence="3">Uncharacterized protein</fullName>
    </submittedName>
</protein>
<feature type="compositionally biased region" description="Polar residues" evidence="2">
    <location>
        <begin position="1"/>
        <end position="16"/>
    </location>
</feature>
<dbReference type="AlphaFoldDB" id="A0A8J8NVM0"/>
<dbReference type="Proteomes" id="UP000785679">
    <property type="component" value="Unassembled WGS sequence"/>
</dbReference>
<evidence type="ECO:0000256" key="1">
    <source>
        <dbReference type="SAM" id="Coils"/>
    </source>
</evidence>
<evidence type="ECO:0000313" key="4">
    <source>
        <dbReference type="Proteomes" id="UP000785679"/>
    </source>
</evidence>
<feature type="coiled-coil region" evidence="1">
    <location>
        <begin position="368"/>
        <end position="423"/>
    </location>
</feature>
<sequence>MKAGQSFNASRKSASTLGGRASGFNPMGASFGASQSTVPMAFHGQDKTSKASLGANPNSSVEDEYISNLQQQIHFMELELKILKEKVVEDEKKSGIGSLFDDEKSSFQHISLLKQKYTKMRRDYDRKLEELNKYKLNTIGEQFVLDSQINIMLAQNQKIEDQQRDYNGVVSKRHFELDKELKDISKQRLDVENELRALDNEHKRESEENYESKMTIEKEKAFDALEKKRHELDVKLMETLLSAKELERKEFEEARGQVKAQFQANAEYQSQLAQEADLRQTIENASVNLDMLQIKVKELEDVTEYLNGKKEELLEQKKMAELKNEEIRKTLAAQEDLAAKRLQNKLNRDKNVEVKELIAQEETAAQHNMELLAKLDEEKKKFEGLLDEKMDIDEKLSLATKAYEETKERLKQQQEVIDGLKGKIEGQSKVTEDLTAKVDEEKKVNKIEEERFRKLAQMNAALKAKLEFIQSKYDFTTNVNILQSDDFKQLMTSNDMVNHTMKDFVDKLEIIKTEVQKYEALKYNF</sequence>
<reference evidence="3" key="1">
    <citation type="submission" date="2019-06" db="EMBL/GenBank/DDBJ databases">
        <authorList>
            <person name="Zheng W."/>
        </authorList>
    </citation>
    <scope>NUCLEOTIDE SEQUENCE</scope>
    <source>
        <strain evidence="3">QDHG01</strain>
    </source>
</reference>
<evidence type="ECO:0000313" key="3">
    <source>
        <dbReference type="EMBL" id="TNV80996.1"/>
    </source>
</evidence>
<dbReference type="EMBL" id="RRYP01006719">
    <property type="protein sequence ID" value="TNV80996.1"/>
    <property type="molecule type" value="Genomic_DNA"/>
</dbReference>
<feature type="region of interest" description="Disordered" evidence="2">
    <location>
        <begin position="1"/>
        <end position="21"/>
    </location>
</feature>
<evidence type="ECO:0000256" key="2">
    <source>
        <dbReference type="SAM" id="MobiDB-lite"/>
    </source>
</evidence>
<gene>
    <name evidence="3" type="ORF">FGO68_gene8833</name>
</gene>
<feature type="coiled-coil region" evidence="1">
    <location>
        <begin position="66"/>
        <end position="137"/>
    </location>
</feature>
<keyword evidence="4" id="KW-1185">Reference proteome</keyword>
<organism evidence="3 4">
    <name type="scientific">Halteria grandinella</name>
    <dbReference type="NCBI Taxonomy" id="5974"/>
    <lineage>
        <taxon>Eukaryota</taxon>
        <taxon>Sar</taxon>
        <taxon>Alveolata</taxon>
        <taxon>Ciliophora</taxon>
        <taxon>Intramacronucleata</taxon>
        <taxon>Spirotrichea</taxon>
        <taxon>Stichotrichia</taxon>
        <taxon>Sporadotrichida</taxon>
        <taxon>Halteriidae</taxon>
        <taxon>Halteria</taxon>
    </lineage>
</organism>
<accession>A0A8J8NVM0</accession>
<comment type="caution">
    <text evidence="3">The sequence shown here is derived from an EMBL/GenBank/DDBJ whole genome shotgun (WGS) entry which is preliminary data.</text>
</comment>
<feature type="coiled-coil region" evidence="1">
    <location>
        <begin position="275"/>
        <end position="337"/>
    </location>
</feature>
<proteinExistence type="predicted"/>
<name>A0A8J8NVM0_HALGN</name>
<feature type="coiled-coil region" evidence="1">
    <location>
        <begin position="181"/>
        <end position="208"/>
    </location>
</feature>
<keyword evidence="1" id="KW-0175">Coiled coil</keyword>